<evidence type="ECO:0000259" key="11">
    <source>
        <dbReference type="PROSITE" id="PS50995"/>
    </source>
</evidence>
<evidence type="ECO:0000313" key="14">
    <source>
        <dbReference type="EMBL" id="CAJ1369807.1"/>
    </source>
</evidence>
<dbReference type="SUPFAM" id="SSF51182">
    <property type="entry name" value="RmlC-like cupins"/>
    <property type="match status" value="1"/>
</dbReference>
<dbReference type="EC" id="2.3.1.41" evidence="2"/>
<evidence type="ECO:0000259" key="10">
    <source>
        <dbReference type="PROSITE" id="PS50943"/>
    </source>
</evidence>
<dbReference type="SUPFAM" id="SSF46785">
    <property type="entry name" value="Winged helix' DNA-binding domain"/>
    <property type="match status" value="1"/>
</dbReference>
<dbReference type="InterPro" id="IPR011051">
    <property type="entry name" value="RmlC_Cupin_sf"/>
</dbReference>
<dbReference type="InterPro" id="IPR020841">
    <property type="entry name" value="PKS_Beta-ketoAc_synthase_dom"/>
</dbReference>
<feature type="domain" description="HTH cro/C1-type" evidence="10">
    <location>
        <begin position="498"/>
        <end position="552"/>
    </location>
</feature>
<gene>
    <name evidence="14" type="ORF">EVOR1521_LOCUS452</name>
</gene>
<dbReference type="SMART" id="SM00530">
    <property type="entry name" value="HTH_XRE"/>
    <property type="match status" value="1"/>
</dbReference>
<feature type="domain" description="N-acetyltransferase" evidence="12">
    <location>
        <begin position="664"/>
        <end position="829"/>
    </location>
</feature>
<dbReference type="EMBL" id="CAUJNA010000001">
    <property type="protein sequence ID" value="CAJ1369807.1"/>
    <property type="molecule type" value="Genomic_DNA"/>
</dbReference>
<dbReference type="CDD" id="cd02209">
    <property type="entry name" value="cupin_XRE_C"/>
    <property type="match status" value="1"/>
</dbReference>
<keyword evidence="3" id="KW-0444">Lipid biosynthesis</keyword>
<dbReference type="SUPFAM" id="SSF47413">
    <property type="entry name" value="lambda repressor-like DNA-binding domains"/>
    <property type="match status" value="1"/>
</dbReference>
<dbReference type="PROSITE" id="PS51186">
    <property type="entry name" value="GNAT"/>
    <property type="match status" value="1"/>
</dbReference>
<dbReference type="Pfam" id="PF00109">
    <property type="entry name" value="ketoacyl-synt"/>
    <property type="match status" value="1"/>
</dbReference>
<dbReference type="CDD" id="cd00093">
    <property type="entry name" value="HTH_XRE"/>
    <property type="match status" value="1"/>
</dbReference>
<dbReference type="InterPro" id="IPR000182">
    <property type="entry name" value="GNAT_dom"/>
</dbReference>
<dbReference type="PROSITE" id="PS50943">
    <property type="entry name" value="HTH_CROC1"/>
    <property type="match status" value="1"/>
</dbReference>
<accession>A0AA36HIM4</accession>
<proteinExistence type="inferred from homology"/>
<dbReference type="NCBIfam" id="NF004970">
    <property type="entry name" value="PRK06333.1"/>
    <property type="match status" value="1"/>
</dbReference>
<dbReference type="GO" id="GO:0006633">
    <property type="term" value="P:fatty acid biosynthetic process"/>
    <property type="evidence" value="ECO:0007669"/>
    <property type="project" value="UniProtKB-KW"/>
</dbReference>
<evidence type="ECO:0000313" key="15">
    <source>
        <dbReference type="Proteomes" id="UP001178507"/>
    </source>
</evidence>
<dbReference type="InterPro" id="IPR016039">
    <property type="entry name" value="Thiolase-like"/>
</dbReference>
<dbReference type="InterPro" id="IPR036390">
    <property type="entry name" value="WH_DNA-bd_sf"/>
</dbReference>
<dbReference type="Pfam" id="PF00583">
    <property type="entry name" value="Acetyltransf_1"/>
    <property type="match status" value="1"/>
</dbReference>
<dbReference type="InterPro" id="IPR017568">
    <property type="entry name" value="3-oxoacyl-ACP_synth-2"/>
</dbReference>
<dbReference type="SUPFAM" id="SSF53901">
    <property type="entry name" value="Thiolase-like"/>
    <property type="match status" value="2"/>
</dbReference>
<dbReference type="InterPro" id="IPR000794">
    <property type="entry name" value="Beta-ketoacyl_synthase"/>
</dbReference>
<dbReference type="InterPro" id="IPR016181">
    <property type="entry name" value="Acyl_CoA_acyltransferase"/>
</dbReference>
<dbReference type="InterPro" id="IPR001387">
    <property type="entry name" value="Cro/C1-type_HTH"/>
</dbReference>
<dbReference type="FunFam" id="3.40.47.10:FF:000018">
    <property type="entry name" value="3-oxoacyl-[acyl-carrier-protein] synthase 2"/>
    <property type="match status" value="1"/>
</dbReference>
<dbReference type="GO" id="GO:0003677">
    <property type="term" value="F:DNA binding"/>
    <property type="evidence" value="ECO:0007669"/>
    <property type="project" value="InterPro"/>
</dbReference>
<evidence type="ECO:0000256" key="9">
    <source>
        <dbReference type="RuleBase" id="RU003694"/>
    </source>
</evidence>
<dbReference type="PANTHER" id="PTHR11712:SF321">
    <property type="entry name" value="3-OXOACYL-[ACYL-CARRIER-PROTEIN] SYNTHASE 2"/>
    <property type="match status" value="1"/>
</dbReference>
<dbReference type="PROSITE" id="PS00606">
    <property type="entry name" value="KS3_1"/>
    <property type="match status" value="1"/>
</dbReference>
<dbReference type="AlphaFoldDB" id="A0AA36HIM4"/>
<comment type="caution">
    <text evidence="14">The sequence shown here is derived from an EMBL/GenBank/DDBJ whole genome shotgun (WGS) entry which is preliminary data.</text>
</comment>
<keyword evidence="15" id="KW-1185">Reference proteome</keyword>
<evidence type="ECO:0000256" key="5">
    <source>
        <dbReference type="ARBA" id="ARBA00022832"/>
    </source>
</evidence>
<dbReference type="SUPFAM" id="SSF55729">
    <property type="entry name" value="Acyl-CoA N-acyltransferases (Nat)"/>
    <property type="match status" value="1"/>
</dbReference>
<dbReference type="Gene3D" id="3.40.47.10">
    <property type="match status" value="2"/>
</dbReference>
<evidence type="ECO:0000259" key="12">
    <source>
        <dbReference type="PROSITE" id="PS51186"/>
    </source>
</evidence>
<dbReference type="GO" id="GO:0004315">
    <property type="term" value="F:3-oxoacyl-[acyl-carrier-protein] synthase activity"/>
    <property type="evidence" value="ECO:0007669"/>
    <property type="project" value="UniProtKB-EC"/>
</dbReference>
<dbReference type="InterPro" id="IPR014030">
    <property type="entry name" value="Ketoacyl_synth_N"/>
</dbReference>
<evidence type="ECO:0000256" key="2">
    <source>
        <dbReference type="ARBA" id="ARBA00013191"/>
    </source>
</evidence>
<comment type="similarity">
    <text evidence="1 9">Belongs to the thiolase-like superfamily. Beta-ketoacyl-ACP synthases family.</text>
</comment>
<evidence type="ECO:0000256" key="7">
    <source>
        <dbReference type="ARBA" id="ARBA00023160"/>
    </source>
</evidence>
<dbReference type="InterPro" id="IPR010982">
    <property type="entry name" value="Lambda_DNA-bd_dom_sf"/>
</dbReference>
<dbReference type="InterPro" id="IPR018201">
    <property type="entry name" value="Ketoacyl_synth_AS"/>
</dbReference>
<dbReference type="GO" id="GO:0005829">
    <property type="term" value="C:cytosol"/>
    <property type="evidence" value="ECO:0007669"/>
    <property type="project" value="TreeGrafter"/>
</dbReference>
<evidence type="ECO:0000256" key="6">
    <source>
        <dbReference type="ARBA" id="ARBA00023098"/>
    </source>
</evidence>
<keyword evidence="5" id="KW-0276">Fatty acid metabolism</keyword>
<reference evidence="14" key="1">
    <citation type="submission" date="2023-08" db="EMBL/GenBank/DDBJ databases">
        <authorList>
            <person name="Chen Y."/>
            <person name="Shah S."/>
            <person name="Dougan E. K."/>
            <person name="Thang M."/>
            <person name="Chan C."/>
        </authorList>
    </citation>
    <scope>NUCLEOTIDE SEQUENCE</scope>
</reference>
<dbReference type="PANTHER" id="PTHR11712">
    <property type="entry name" value="POLYKETIDE SYNTHASE-RELATED"/>
    <property type="match status" value="1"/>
</dbReference>
<dbReference type="CDD" id="cd04301">
    <property type="entry name" value="NAT_SF"/>
    <property type="match status" value="1"/>
</dbReference>
<dbReference type="NCBIfam" id="NF005589">
    <property type="entry name" value="PRK07314.1"/>
    <property type="match status" value="1"/>
</dbReference>
<dbReference type="PROSITE" id="PS50995">
    <property type="entry name" value="HTH_MARR_2"/>
    <property type="match status" value="1"/>
</dbReference>
<dbReference type="InterPro" id="IPR036388">
    <property type="entry name" value="WH-like_DNA-bd_sf"/>
</dbReference>
<dbReference type="InterPro" id="IPR014031">
    <property type="entry name" value="Ketoacyl_synth_C"/>
</dbReference>
<dbReference type="Pfam" id="PF02801">
    <property type="entry name" value="Ketoacyl-synt_C"/>
    <property type="match status" value="1"/>
</dbReference>
<keyword evidence="8" id="KW-0012">Acyltransferase</keyword>
<protein>
    <recommendedName>
        <fullName evidence="2">beta-ketoacyl-[acyl-carrier-protein] synthase I</fullName>
        <ecNumber evidence="2">2.3.1.41</ecNumber>
    </recommendedName>
</protein>
<evidence type="ECO:0000256" key="4">
    <source>
        <dbReference type="ARBA" id="ARBA00022679"/>
    </source>
</evidence>
<dbReference type="Proteomes" id="UP001178507">
    <property type="component" value="Unassembled WGS sequence"/>
</dbReference>
<evidence type="ECO:0000256" key="8">
    <source>
        <dbReference type="ARBA" id="ARBA00023315"/>
    </source>
</evidence>
<organism evidence="14 15">
    <name type="scientific">Effrenium voratum</name>
    <dbReference type="NCBI Taxonomy" id="2562239"/>
    <lineage>
        <taxon>Eukaryota</taxon>
        <taxon>Sar</taxon>
        <taxon>Alveolata</taxon>
        <taxon>Dinophyceae</taxon>
        <taxon>Suessiales</taxon>
        <taxon>Symbiodiniaceae</taxon>
        <taxon>Effrenium</taxon>
    </lineage>
</organism>
<evidence type="ECO:0000256" key="3">
    <source>
        <dbReference type="ARBA" id="ARBA00022516"/>
    </source>
</evidence>
<sequence>MTAGQFSVLVAIRQARDETTGELAERLSMDRTTLVRNIALLDRKGLVVSARTGDARGKNHHLTGKGEALLESALPLWRQAQKDVETLLGREEFLKTINVLQRLTSGANGIRRISHFDPSDLACQIAGEVPSKDEDEFGFDVDEVLDSREQRRSDRFIHFAMGAAQQALADSGWEPKTVEEKERTGTIIATGVGGFPAMTAGTRLVDEKGPRRASPFLVPSFLANLAAGQVSIRFGLKGPIGAPVTACAASLQALGDAARLIRSGEANVMVAGGTEACIDKVSYAGFCAAKAMSSKRNDDPSHASRPFDQDRDGFIMGEGAGILILEELEHAKARGANILVELKGYGTTADAFHVTASSPDGEGGLRAMRQALSSAGLTPAEIGYVNAHSTSTPVGDAAEIAALTTLFDGRGKDLAVSSSKSMFGHLLGAAGAVEAVACVKALTSGQLPPSRNLEAPDEAMTRFEMIPGKAIDRRVDHVLTNGFGFGGVNASADIGRRIAGLRRARGWPLDLLAEKSGVSRATLSRIERGDTSPTAVVLGQLARAFRISMADLFGFGSPALDARIARDDQPVWQDPETGFRRRSVSPASNGFRGSVVEGELPAGEIISYSVPPLPDLEHHLVLLEGNLVMTIGDERHELSPGDCLRFRLNTANAYHAPGPGSARYLLTEVRSSLETLADLLKACVEDGAGIGFILPLQREKAKAFWEGQLPTLESGKSFLLAVRDGEEIAGVVMLALAPQNNGQHRAEVAKLMVHPNHRRQGLARKLMATIDGLALSLDRWLLVLDTVTGDRAEQLYPTCGYRKVGVIPDYAYGSHGDLDATTVFYRDLR</sequence>
<name>A0AA36HIM4_9DINO</name>
<dbReference type="Gene3D" id="3.40.630.30">
    <property type="match status" value="1"/>
</dbReference>
<dbReference type="Pfam" id="PF01381">
    <property type="entry name" value="HTH_3"/>
    <property type="match status" value="1"/>
</dbReference>
<dbReference type="PROSITE" id="PS52004">
    <property type="entry name" value="KS3_2"/>
    <property type="match status" value="1"/>
</dbReference>
<keyword evidence="6" id="KW-0443">Lipid metabolism</keyword>
<evidence type="ECO:0000256" key="1">
    <source>
        <dbReference type="ARBA" id="ARBA00008467"/>
    </source>
</evidence>
<keyword evidence="7" id="KW-0275">Fatty acid biosynthesis</keyword>
<dbReference type="InterPro" id="IPR000835">
    <property type="entry name" value="HTH_MarR-typ"/>
</dbReference>
<dbReference type="Pfam" id="PF12802">
    <property type="entry name" value="MarR_2"/>
    <property type="match status" value="1"/>
</dbReference>
<evidence type="ECO:0000259" key="13">
    <source>
        <dbReference type="PROSITE" id="PS52004"/>
    </source>
</evidence>
<dbReference type="Gene3D" id="1.10.260.40">
    <property type="entry name" value="lambda repressor-like DNA-binding domains"/>
    <property type="match status" value="1"/>
</dbReference>
<dbReference type="GO" id="GO:0003700">
    <property type="term" value="F:DNA-binding transcription factor activity"/>
    <property type="evidence" value="ECO:0007669"/>
    <property type="project" value="InterPro"/>
</dbReference>
<dbReference type="CDD" id="cd00834">
    <property type="entry name" value="KAS_I_II"/>
    <property type="match status" value="1"/>
</dbReference>
<feature type="domain" description="Ketosynthase family 3 (KS3)" evidence="13">
    <location>
        <begin position="35"/>
        <end position="496"/>
    </location>
</feature>
<dbReference type="SMART" id="SM00825">
    <property type="entry name" value="PKS_KS"/>
    <property type="match status" value="1"/>
</dbReference>
<dbReference type="Gene3D" id="2.60.120.10">
    <property type="entry name" value="Jelly Rolls"/>
    <property type="match status" value="1"/>
</dbReference>
<dbReference type="NCBIfam" id="TIGR03150">
    <property type="entry name" value="fabF"/>
    <property type="match status" value="1"/>
</dbReference>
<dbReference type="Gene3D" id="1.10.10.10">
    <property type="entry name" value="Winged helix-like DNA-binding domain superfamily/Winged helix DNA-binding domain"/>
    <property type="match status" value="1"/>
</dbReference>
<dbReference type="InterPro" id="IPR014710">
    <property type="entry name" value="RmlC-like_jellyroll"/>
</dbReference>
<dbReference type="SMART" id="SM00347">
    <property type="entry name" value="HTH_MARR"/>
    <property type="match status" value="1"/>
</dbReference>
<keyword evidence="4 9" id="KW-0808">Transferase</keyword>
<feature type="domain" description="HTH marR-type" evidence="11">
    <location>
        <begin position="1"/>
        <end position="105"/>
    </location>
</feature>